<feature type="coiled-coil region" evidence="2">
    <location>
        <begin position="482"/>
        <end position="535"/>
    </location>
</feature>
<sequence length="1134" mass="129672">MAAKMSSQNFFQQQTKYGAGPSNGPAPIDVSPELHLKMSKKIAQLTKVIYALNTKNDEHEAMVQSLKDSHEEELQQLMGETKLKITVYQSKLGKELELQQRVNKLEAEASDFERQKRESHADFSEFKRNSEVREGNLRAEHSQKLLGLSQDLLGVKRDFEDRLRQFGDGKEKLDQEKVAALEGLRAKHREEIEAIHKAHQAQQSGSSSEVAELTRRHEAEVTRLKQECESLSSEKSHLVEDYESKLEKLKAFHEREISALRDGESRKQEQEWKEKEEALRKTFALKEHNLNNKVQELTAELAVSDEDLSKYKDLLKKAEAALDSREGDAHGLTQQLRDSRIEANSAMTRLKEVEGELAASRERCDGQAADMVKKSNLIGTFEATQLSNAATIKDLESDLSRLQDKVQWLEKERASLESSKQSLNQQQSGQLKSLEKALEDLSIEKQVLKERYESALEAAKSQGQEGLANLQKDHDSKMDQVLQAHKAELEKQQKEAAAELARLKLELENKLESTQEHLSGERDTLQTKLNHLEAELTTKLRHAEGEVRRLEGILNNNEKGLGSANSRISSLQQTNAQLLENLEKAQKEGRETGSQASAFKTELEKLKHTHATKMAESREELKTKLDKLSHDLDTRWTDTLRKECEKLRSELTEQHDEDKQAALKQLTSLKNQELDASKQGWQKKLTELLQEISSLKERLTSKSERSLEEMAALQRKADQEINRLKFEMTTAKESHSKTLSDLQAAQEKERTRMMEEHKKALEELEKSLRNAQKSAVDSEQKTRLDELQRLKAEMDQTRLSELDMQATEHRKAIEKLRLEMTRRQSAELDQLARAHRTQMSAAKMELDRAIELKQRQEREYDMRNQELKEDVQQRDRHLDSKEGQLHDLRKEMSKVKKEIEFKVQEVQKIKSEAVAHLRKREQALLKMHQDNLDKAAAEHLRETQAMLTEFNKAQDLLKDKISALQIMLEEAEERYHSRDSRPEDIQQIARLRDMIAEKEQAVKKLIDDKRFFQMELINRETNFNKVFNANPNIGVLNPLATKKKRGSVPDDPSSQRFISAPNLNLAGGGGVTGTKNFGLTGTSSSATSPGSNARLHPLPDSPIHDFQLNPKRPLQDGAVLFPPKPPRTKKFVSS</sequence>
<dbReference type="RefSeq" id="XP_795044.3">
    <property type="nucleotide sequence ID" value="XM_789951.5"/>
</dbReference>
<feature type="domain" description="Protein FAM184A/B N-terminal" evidence="4">
    <location>
        <begin position="48"/>
        <end position="257"/>
    </location>
</feature>
<feature type="region of interest" description="Disordered" evidence="3">
    <location>
        <begin position="1074"/>
        <end position="1134"/>
    </location>
</feature>
<name>A0A7M7RH94_STRPU</name>
<feature type="compositionally biased region" description="Polar residues" evidence="3">
    <location>
        <begin position="1"/>
        <end position="16"/>
    </location>
</feature>
<dbReference type="InterPro" id="IPR039478">
    <property type="entry name" value="FAM184A/B_N"/>
</dbReference>
<organism evidence="5 6">
    <name type="scientific">Strongylocentrotus purpuratus</name>
    <name type="common">Purple sea urchin</name>
    <dbReference type="NCBI Taxonomy" id="7668"/>
    <lineage>
        <taxon>Eukaryota</taxon>
        <taxon>Metazoa</taxon>
        <taxon>Echinodermata</taxon>
        <taxon>Eleutherozoa</taxon>
        <taxon>Echinozoa</taxon>
        <taxon>Echinoidea</taxon>
        <taxon>Euechinoidea</taxon>
        <taxon>Echinacea</taxon>
        <taxon>Camarodonta</taxon>
        <taxon>Echinidea</taxon>
        <taxon>Strongylocentrotidae</taxon>
        <taxon>Strongylocentrotus</taxon>
    </lineage>
</organism>
<dbReference type="PANTHER" id="PTHR18870:SF9">
    <property type="entry name" value="PROTEIN TAG-278-RELATED"/>
    <property type="match status" value="1"/>
</dbReference>
<feature type="coiled-coil region" evidence="2">
    <location>
        <begin position="561"/>
        <end position="1008"/>
    </location>
</feature>
<dbReference type="GeneID" id="590343"/>
<dbReference type="InParanoid" id="A0A7M7RH94"/>
<evidence type="ECO:0000259" key="4">
    <source>
        <dbReference type="Pfam" id="PF15665"/>
    </source>
</evidence>
<feature type="coiled-coil region" evidence="2">
    <location>
        <begin position="287"/>
        <end position="363"/>
    </location>
</feature>
<dbReference type="Pfam" id="PF15665">
    <property type="entry name" value="FAM184"/>
    <property type="match status" value="1"/>
</dbReference>
<keyword evidence="6" id="KW-1185">Reference proteome</keyword>
<feature type="region of interest" description="Disordered" evidence="3">
    <location>
        <begin position="196"/>
        <end position="217"/>
    </location>
</feature>
<evidence type="ECO:0000313" key="5">
    <source>
        <dbReference type="EnsemblMetazoa" id="XP_795044"/>
    </source>
</evidence>
<dbReference type="EnsemblMetazoa" id="XM_789951">
    <property type="protein sequence ID" value="XP_795044"/>
    <property type="gene ID" value="LOC590343"/>
</dbReference>
<feature type="region of interest" description="Disordered" evidence="3">
    <location>
        <begin position="1"/>
        <end position="31"/>
    </location>
</feature>
<evidence type="ECO:0000313" key="6">
    <source>
        <dbReference type="Proteomes" id="UP000007110"/>
    </source>
</evidence>
<feature type="coiled-coil region" evidence="2">
    <location>
        <begin position="56"/>
        <end position="122"/>
    </location>
</feature>
<protein>
    <recommendedName>
        <fullName evidence="4">Protein FAM184A/B N-terminal domain-containing protein</fullName>
    </recommendedName>
</protein>
<reference evidence="6" key="1">
    <citation type="submission" date="2015-02" db="EMBL/GenBank/DDBJ databases">
        <title>Genome sequencing for Strongylocentrotus purpuratus.</title>
        <authorList>
            <person name="Murali S."/>
            <person name="Liu Y."/>
            <person name="Vee V."/>
            <person name="English A."/>
            <person name="Wang M."/>
            <person name="Skinner E."/>
            <person name="Han Y."/>
            <person name="Muzny D.M."/>
            <person name="Worley K.C."/>
            <person name="Gibbs R.A."/>
        </authorList>
    </citation>
    <scope>NUCLEOTIDE SEQUENCE</scope>
</reference>
<reference evidence="5" key="2">
    <citation type="submission" date="2021-01" db="UniProtKB">
        <authorList>
            <consortium name="EnsemblMetazoa"/>
        </authorList>
    </citation>
    <scope>IDENTIFICATION</scope>
</reference>
<dbReference type="OMA" id="MCKKVAQ"/>
<dbReference type="KEGG" id="spu:590343"/>
<evidence type="ECO:0000256" key="2">
    <source>
        <dbReference type="SAM" id="Coils"/>
    </source>
</evidence>
<evidence type="ECO:0000256" key="3">
    <source>
        <dbReference type="SAM" id="MobiDB-lite"/>
    </source>
</evidence>
<dbReference type="CTD" id="79632"/>
<dbReference type="Proteomes" id="UP000007110">
    <property type="component" value="Unassembled WGS sequence"/>
</dbReference>
<keyword evidence="1 2" id="KW-0175">Coiled coil</keyword>
<feature type="coiled-coil region" evidence="2">
    <location>
        <begin position="392"/>
        <end position="458"/>
    </location>
</feature>
<evidence type="ECO:0000256" key="1">
    <source>
        <dbReference type="ARBA" id="ARBA00023054"/>
    </source>
</evidence>
<dbReference type="AlphaFoldDB" id="A0A7M7RH94"/>
<proteinExistence type="predicted"/>
<feature type="compositionally biased region" description="Low complexity" evidence="3">
    <location>
        <begin position="1078"/>
        <end position="1091"/>
    </location>
</feature>
<accession>A0A7M7RH94</accession>
<dbReference type="OrthoDB" id="75801at2759"/>
<dbReference type="PANTHER" id="PTHR18870">
    <property type="entry name" value="PROTEIN TAG-278-RELATED"/>
    <property type="match status" value="1"/>
</dbReference>
<feature type="compositionally biased region" description="Polar residues" evidence="3">
    <location>
        <begin position="200"/>
        <end position="209"/>
    </location>
</feature>
<dbReference type="FunCoup" id="A0A7M7RH94">
    <property type="interactions" value="109"/>
</dbReference>